<dbReference type="GO" id="GO:0006352">
    <property type="term" value="P:DNA-templated transcription initiation"/>
    <property type="evidence" value="ECO:0007669"/>
    <property type="project" value="InterPro"/>
</dbReference>
<evidence type="ECO:0000256" key="7">
    <source>
        <dbReference type="SAM" id="MobiDB-lite"/>
    </source>
</evidence>
<dbReference type="InterPro" id="IPR032710">
    <property type="entry name" value="NTF2-like_dom_sf"/>
</dbReference>
<keyword evidence="3" id="KW-0805">Transcription regulation</keyword>
<evidence type="ECO:0000256" key="5">
    <source>
        <dbReference type="ARBA" id="ARBA00023125"/>
    </source>
</evidence>
<sequence>MTSSDDVDVAWRSHRPYLVNLAYQMLGDVGDAEDVAQEAFLRLARTDVAQIDDVRAWLTVVAGRLCLDQLRSARVRHESTDETDQLETAASVDPNPADRVTLDDEVRTALWEMLRRLSPGERVAFVLHDVFQMPFAEIAETVGRPVGTCRQLARRARAKFSDASPRVVDVSDVEHQAVAEKFITACANGDLQALTAVLDPRVWGVGTLLGEGTPPPQVNHGTHDVAVNLLRYVGRGSTLVTGPAGQPVLLAFRDRRLFAVLVLTLRDGLVRKIEATVDPSAATSR</sequence>
<proteinExistence type="inferred from homology"/>
<dbReference type="Gene3D" id="1.10.10.10">
    <property type="entry name" value="Winged helix-like DNA-binding domain superfamily/Winged helix DNA-binding domain"/>
    <property type="match status" value="1"/>
</dbReference>
<dbReference type="InterPro" id="IPR013324">
    <property type="entry name" value="RNA_pol_sigma_r3/r4-like"/>
</dbReference>
<dbReference type="InterPro" id="IPR014284">
    <property type="entry name" value="RNA_pol_sigma-70_dom"/>
</dbReference>
<keyword evidence="11" id="KW-1185">Reference proteome</keyword>
<evidence type="ECO:0000256" key="1">
    <source>
        <dbReference type="ARBA" id="ARBA00010641"/>
    </source>
</evidence>
<accession>A0AAD1M874</accession>
<dbReference type="Proteomes" id="UP000466681">
    <property type="component" value="Chromosome"/>
</dbReference>
<dbReference type="KEGG" id="mmor:MMOR_41610"/>
<evidence type="ECO:0000259" key="9">
    <source>
        <dbReference type="Pfam" id="PF08281"/>
    </source>
</evidence>
<evidence type="ECO:0000256" key="2">
    <source>
        <dbReference type="ARBA" id="ARBA00011344"/>
    </source>
</evidence>
<name>A0AAD1M874_9MYCO</name>
<feature type="domain" description="RNA polymerase sigma-70 region 2" evidence="8">
    <location>
        <begin position="12"/>
        <end position="74"/>
    </location>
</feature>
<dbReference type="InterPro" id="IPR013249">
    <property type="entry name" value="RNA_pol_sigma70_r4_t2"/>
</dbReference>
<comment type="subunit">
    <text evidence="2">Interacts transiently with the RNA polymerase catalytic core formed by RpoA, RpoB, RpoC and RpoZ (2 alpha, 1 beta, 1 beta' and 1 omega subunit) to form the RNA polymerase holoenzyme that can initiate transcription.</text>
</comment>
<keyword evidence="4" id="KW-0731">Sigma factor</keyword>
<dbReference type="Pfam" id="PF04542">
    <property type="entry name" value="Sigma70_r2"/>
    <property type="match status" value="1"/>
</dbReference>
<dbReference type="Gene3D" id="1.10.1740.10">
    <property type="match status" value="1"/>
</dbReference>
<dbReference type="Pfam" id="PF08281">
    <property type="entry name" value="Sigma70_r4_2"/>
    <property type="match status" value="1"/>
</dbReference>
<dbReference type="GO" id="GO:0016987">
    <property type="term" value="F:sigma factor activity"/>
    <property type="evidence" value="ECO:0007669"/>
    <property type="project" value="UniProtKB-KW"/>
</dbReference>
<evidence type="ECO:0000256" key="6">
    <source>
        <dbReference type="ARBA" id="ARBA00023163"/>
    </source>
</evidence>
<dbReference type="SUPFAM" id="SSF88946">
    <property type="entry name" value="Sigma2 domain of RNA polymerase sigma factors"/>
    <property type="match status" value="1"/>
</dbReference>
<feature type="region of interest" description="Disordered" evidence="7">
    <location>
        <begin position="77"/>
        <end position="99"/>
    </location>
</feature>
<dbReference type="InterPro" id="IPR013325">
    <property type="entry name" value="RNA_pol_sigma_r2"/>
</dbReference>
<dbReference type="SUPFAM" id="SSF88659">
    <property type="entry name" value="Sigma3 and sigma4 domains of RNA polymerase sigma factors"/>
    <property type="match status" value="1"/>
</dbReference>
<feature type="domain" description="RNA polymerase sigma factor 70 region 4 type 2" evidence="9">
    <location>
        <begin position="109"/>
        <end position="159"/>
    </location>
</feature>
<dbReference type="InterPro" id="IPR007627">
    <property type="entry name" value="RNA_pol_sigma70_r2"/>
</dbReference>
<evidence type="ECO:0000313" key="11">
    <source>
        <dbReference type="Proteomes" id="UP000466681"/>
    </source>
</evidence>
<dbReference type="EMBL" id="AP022560">
    <property type="protein sequence ID" value="BBX03225.1"/>
    <property type="molecule type" value="Genomic_DNA"/>
</dbReference>
<evidence type="ECO:0000256" key="3">
    <source>
        <dbReference type="ARBA" id="ARBA00023015"/>
    </source>
</evidence>
<evidence type="ECO:0000256" key="4">
    <source>
        <dbReference type="ARBA" id="ARBA00023082"/>
    </source>
</evidence>
<protein>
    <submittedName>
        <fullName evidence="10">Alternative RNA polymerase SigI</fullName>
    </submittedName>
</protein>
<comment type="similarity">
    <text evidence="1">Belongs to the sigma-70 factor family. ECF subfamily.</text>
</comment>
<dbReference type="RefSeq" id="WP_083149876.1">
    <property type="nucleotide sequence ID" value="NZ_AP022560.1"/>
</dbReference>
<organism evidence="10 11">
    <name type="scientific">Mycolicibacterium moriokaense</name>
    <dbReference type="NCBI Taxonomy" id="39691"/>
    <lineage>
        <taxon>Bacteria</taxon>
        <taxon>Bacillati</taxon>
        <taxon>Actinomycetota</taxon>
        <taxon>Actinomycetes</taxon>
        <taxon>Mycobacteriales</taxon>
        <taxon>Mycobacteriaceae</taxon>
        <taxon>Mycolicibacterium</taxon>
    </lineage>
</organism>
<dbReference type="PANTHER" id="PTHR30173">
    <property type="entry name" value="SIGMA 19 FACTOR"/>
    <property type="match status" value="1"/>
</dbReference>
<dbReference type="InterPro" id="IPR036388">
    <property type="entry name" value="WH-like_DNA-bd_sf"/>
</dbReference>
<dbReference type="AlphaFoldDB" id="A0AAD1M874"/>
<dbReference type="GO" id="GO:0003677">
    <property type="term" value="F:DNA binding"/>
    <property type="evidence" value="ECO:0007669"/>
    <property type="project" value="UniProtKB-KW"/>
</dbReference>
<dbReference type="InterPro" id="IPR052704">
    <property type="entry name" value="ECF_Sigma-70_Domain"/>
</dbReference>
<dbReference type="SUPFAM" id="SSF54427">
    <property type="entry name" value="NTF2-like"/>
    <property type="match status" value="1"/>
</dbReference>
<reference evidence="10 11" key="1">
    <citation type="journal article" date="2019" name="Emerg. Microbes Infect.">
        <title>Comprehensive subspecies identification of 175 nontuberculous mycobacteria species based on 7547 genomic profiles.</title>
        <authorList>
            <person name="Matsumoto Y."/>
            <person name="Kinjo T."/>
            <person name="Motooka D."/>
            <person name="Nabeya D."/>
            <person name="Jung N."/>
            <person name="Uechi K."/>
            <person name="Horii T."/>
            <person name="Iida T."/>
            <person name="Fujita J."/>
            <person name="Nakamura S."/>
        </authorList>
    </citation>
    <scope>NUCLEOTIDE SEQUENCE [LARGE SCALE GENOMIC DNA]</scope>
    <source>
        <strain evidence="10 11">JCM 6375</strain>
    </source>
</reference>
<dbReference type="NCBIfam" id="NF007213">
    <property type="entry name" value="PRK09635.1"/>
    <property type="match status" value="1"/>
</dbReference>
<keyword evidence="6" id="KW-0804">Transcription</keyword>
<evidence type="ECO:0000313" key="10">
    <source>
        <dbReference type="EMBL" id="BBX03225.1"/>
    </source>
</evidence>
<keyword evidence="5" id="KW-0238">DNA-binding</keyword>
<evidence type="ECO:0000259" key="8">
    <source>
        <dbReference type="Pfam" id="PF04542"/>
    </source>
</evidence>
<gene>
    <name evidence="10" type="ORF">MMOR_41610</name>
</gene>
<dbReference type="PANTHER" id="PTHR30173:SF43">
    <property type="entry name" value="ECF RNA POLYMERASE SIGMA FACTOR SIGI-RELATED"/>
    <property type="match status" value="1"/>
</dbReference>
<dbReference type="NCBIfam" id="TIGR02937">
    <property type="entry name" value="sigma70-ECF"/>
    <property type="match status" value="1"/>
</dbReference>